<evidence type="ECO:0000313" key="2">
    <source>
        <dbReference type="Proteomes" id="UP000092600"/>
    </source>
</evidence>
<accession>A0A199UYK1</accession>
<proteinExistence type="predicted"/>
<reference evidence="1 2" key="1">
    <citation type="journal article" date="2016" name="DNA Res.">
        <title>The draft genome of MD-2 pineapple using hybrid error correction of long reads.</title>
        <authorList>
            <person name="Redwan R.M."/>
            <person name="Saidin A."/>
            <person name="Kumar S.V."/>
        </authorList>
    </citation>
    <scope>NUCLEOTIDE SEQUENCE [LARGE SCALE GENOMIC DNA]</scope>
    <source>
        <strain evidence="2">cv. MD2</strain>
        <tissue evidence="1">Leaf</tissue>
    </source>
</reference>
<comment type="caution">
    <text evidence="1">The sequence shown here is derived from an EMBL/GenBank/DDBJ whole genome shotgun (WGS) entry which is preliminary data.</text>
</comment>
<dbReference type="Proteomes" id="UP000092600">
    <property type="component" value="Unassembled WGS sequence"/>
</dbReference>
<dbReference type="AlphaFoldDB" id="A0A199UYK1"/>
<sequence length="82" mass="9012">MTNEAITSNLIKRLGPFDVFEKSQVLVIPLRMGIRIEGQQEEAEGKAIRLANILECRIGILPTKYLGLSLSTVPPSFEGGLE</sequence>
<feature type="non-terminal residue" evidence="1">
    <location>
        <position position="82"/>
    </location>
</feature>
<evidence type="ECO:0000313" key="1">
    <source>
        <dbReference type="EMBL" id="OAY69696.1"/>
    </source>
</evidence>
<protein>
    <submittedName>
        <fullName evidence="1">Uncharacterized protein</fullName>
    </submittedName>
</protein>
<gene>
    <name evidence="1" type="ORF">ACMD2_13643</name>
</gene>
<name>A0A199UYK1_ANACO</name>
<organism evidence="1 2">
    <name type="scientific">Ananas comosus</name>
    <name type="common">Pineapple</name>
    <name type="synonym">Ananas ananas</name>
    <dbReference type="NCBI Taxonomy" id="4615"/>
    <lineage>
        <taxon>Eukaryota</taxon>
        <taxon>Viridiplantae</taxon>
        <taxon>Streptophyta</taxon>
        <taxon>Embryophyta</taxon>
        <taxon>Tracheophyta</taxon>
        <taxon>Spermatophyta</taxon>
        <taxon>Magnoliopsida</taxon>
        <taxon>Liliopsida</taxon>
        <taxon>Poales</taxon>
        <taxon>Bromeliaceae</taxon>
        <taxon>Bromelioideae</taxon>
        <taxon>Ananas</taxon>
    </lineage>
</organism>
<dbReference type="EMBL" id="LSRQ01004287">
    <property type="protein sequence ID" value="OAY69696.1"/>
    <property type="molecule type" value="Genomic_DNA"/>
</dbReference>